<reference evidence="8 9" key="1">
    <citation type="submission" date="2016-01" db="EMBL/GenBank/DDBJ databases">
        <title>Amycolatopsis coloradensis genome sequencing and assembly.</title>
        <authorList>
            <person name="Mayilraj S."/>
        </authorList>
    </citation>
    <scope>NUCLEOTIDE SEQUENCE [LARGE SCALE GENOMIC DNA]</scope>
    <source>
        <strain evidence="8 9">DSM 44225</strain>
    </source>
</reference>
<dbReference type="GO" id="GO:0006298">
    <property type="term" value="P:mismatch repair"/>
    <property type="evidence" value="ECO:0007669"/>
    <property type="project" value="InterPro"/>
</dbReference>
<dbReference type="RefSeq" id="WP_076164108.1">
    <property type="nucleotide sequence ID" value="NZ_JBEZVB010000022.1"/>
</dbReference>
<keyword evidence="2 8" id="KW-0255">Endonuclease</keyword>
<gene>
    <name evidence="8" type="ORF">BS329_27385</name>
</gene>
<dbReference type="Pfam" id="PF03852">
    <property type="entry name" value="Vsr"/>
    <property type="match status" value="1"/>
</dbReference>
<dbReference type="Gene3D" id="3.40.960.10">
    <property type="entry name" value="VSR Endonuclease"/>
    <property type="match status" value="1"/>
</dbReference>
<keyword evidence="1" id="KW-0540">Nuclease</keyword>
<dbReference type="EMBL" id="MQUQ01000015">
    <property type="protein sequence ID" value="OLZ47614.1"/>
    <property type="molecule type" value="Genomic_DNA"/>
</dbReference>
<dbReference type="CDD" id="cd00221">
    <property type="entry name" value="Vsr"/>
    <property type="match status" value="1"/>
</dbReference>
<name>A0A1R0KLV2_9PSEU</name>
<feature type="compositionally biased region" description="Polar residues" evidence="7">
    <location>
        <begin position="118"/>
        <end position="129"/>
    </location>
</feature>
<dbReference type="InterPro" id="IPR011335">
    <property type="entry name" value="Restrct_endonuc-II-like"/>
</dbReference>
<evidence type="ECO:0000256" key="2">
    <source>
        <dbReference type="ARBA" id="ARBA00022759"/>
    </source>
</evidence>
<dbReference type="GO" id="GO:0004519">
    <property type="term" value="F:endonuclease activity"/>
    <property type="evidence" value="ECO:0007669"/>
    <property type="project" value="UniProtKB-KW"/>
</dbReference>
<evidence type="ECO:0000313" key="8">
    <source>
        <dbReference type="EMBL" id="OLZ47614.1"/>
    </source>
</evidence>
<keyword evidence="9" id="KW-1185">Reference proteome</keyword>
<sequence length="254" mass="29340">MTSARNGQSSWKEKSPPVRAWKGRAGRSRDALAAEQDRASKGRHRRFVNLGDGRYARASVELKVLPNTRRIRAYLRWSDKGRSPAKYLGQVDHDTRFANLVEAWEMAWAKGLTSEQQLPDNSWASSPSVRASMRGNRGKDTKPEIRLRKVLHALGLRYRVSIRPLSNLRRTVDVAFPGPRVAVFVDGCYWHGCPDHYRPATTNAEFWRKKIETNQERDLETTRRLEDAGWRVLRFWEHEDPESAACRVFSLVRE</sequence>
<feature type="compositionally biased region" description="Basic and acidic residues" evidence="7">
    <location>
        <begin position="27"/>
        <end position="40"/>
    </location>
</feature>
<feature type="compositionally biased region" description="Polar residues" evidence="7">
    <location>
        <begin position="1"/>
        <end position="10"/>
    </location>
</feature>
<evidence type="ECO:0000256" key="5">
    <source>
        <dbReference type="ARBA" id="ARBA00023204"/>
    </source>
</evidence>
<evidence type="ECO:0000256" key="6">
    <source>
        <dbReference type="ARBA" id="ARBA00029466"/>
    </source>
</evidence>
<keyword evidence="4" id="KW-0378">Hydrolase</keyword>
<evidence type="ECO:0000256" key="3">
    <source>
        <dbReference type="ARBA" id="ARBA00022763"/>
    </source>
</evidence>
<dbReference type="NCBIfam" id="TIGR00632">
    <property type="entry name" value="vsr"/>
    <property type="match status" value="1"/>
</dbReference>
<dbReference type="GO" id="GO:0016787">
    <property type="term" value="F:hydrolase activity"/>
    <property type="evidence" value="ECO:0007669"/>
    <property type="project" value="UniProtKB-KW"/>
</dbReference>
<evidence type="ECO:0000256" key="1">
    <source>
        <dbReference type="ARBA" id="ARBA00022722"/>
    </source>
</evidence>
<organism evidence="8 9">
    <name type="scientific">Amycolatopsis coloradensis</name>
    <dbReference type="NCBI Taxonomy" id="76021"/>
    <lineage>
        <taxon>Bacteria</taxon>
        <taxon>Bacillati</taxon>
        <taxon>Actinomycetota</taxon>
        <taxon>Actinomycetes</taxon>
        <taxon>Pseudonocardiales</taxon>
        <taxon>Pseudonocardiaceae</taxon>
        <taxon>Amycolatopsis</taxon>
    </lineage>
</organism>
<dbReference type="OrthoDB" id="9801520at2"/>
<dbReference type="SUPFAM" id="SSF52980">
    <property type="entry name" value="Restriction endonuclease-like"/>
    <property type="match status" value="1"/>
</dbReference>
<accession>A0A1R0KLV2</accession>
<evidence type="ECO:0000256" key="4">
    <source>
        <dbReference type="ARBA" id="ARBA00022801"/>
    </source>
</evidence>
<comment type="caution">
    <text evidence="8">The sequence shown here is derived from an EMBL/GenBank/DDBJ whole genome shotgun (WGS) entry which is preliminary data.</text>
</comment>
<proteinExistence type="inferred from homology"/>
<keyword evidence="5" id="KW-0234">DNA repair</keyword>
<feature type="region of interest" description="Disordered" evidence="7">
    <location>
        <begin position="118"/>
        <end position="140"/>
    </location>
</feature>
<feature type="region of interest" description="Disordered" evidence="7">
    <location>
        <begin position="1"/>
        <end position="43"/>
    </location>
</feature>
<protein>
    <submittedName>
        <fullName evidence="8">Very short patch repair endonuclease</fullName>
    </submittedName>
</protein>
<comment type="similarity">
    <text evidence="6">Belongs to the Vsr family.</text>
</comment>
<dbReference type="STRING" id="76021.BS329_27385"/>
<dbReference type="InterPro" id="IPR004603">
    <property type="entry name" value="DNA_mismatch_endonuc_vsr"/>
</dbReference>
<keyword evidence="3" id="KW-0227">DNA damage</keyword>
<dbReference type="Proteomes" id="UP000187486">
    <property type="component" value="Unassembled WGS sequence"/>
</dbReference>
<dbReference type="AlphaFoldDB" id="A0A1R0KLV2"/>
<evidence type="ECO:0000256" key="7">
    <source>
        <dbReference type="SAM" id="MobiDB-lite"/>
    </source>
</evidence>
<evidence type="ECO:0000313" key="9">
    <source>
        <dbReference type="Proteomes" id="UP000187486"/>
    </source>
</evidence>